<evidence type="ECO:0000256" key="4">
    <source>
        <dbReference type="ARBA" id="ARBA00012745"/>
    </source>
</evidence>
<evidence type="ECO:0000256" key="3">
    <source>
        <dbReference type="ARBA" id="ARBA00005002"/>
    </source>
</evidence>
<evidence type="ECO:0000256" key="11">
    <source>
        <dbReference type="ARBA" id="ARBA00024535"/>
    </source>
</evidence>
<evidence type="ECO:0000256" key="9">
    <source>
        <dbReference type="ARBA" id="ARBA00022833"/>
    </source>
</evidence>
<evidence type="ECO:0000256" key="5">
    <source>
        <dbReference type="ARBA" id="ARBA00022516"/>
    </source>
</evidence>
<feature type="binding site" evidence="12">
    <location>
        <position position="241"/>
    </location>
    <ligand>
        <name>Zn(2+)</name>
        <dbReference type="ChEBI" id="CHEBI:29105"/>
    </ligand>
</feature>
<comment type="similarity">
    <text evidence="12">Belongs to the LpxC family.</text>
</comment>
<feature type="active site" description="Proton donor" evidence="12">
    <location>
        <position position="268"/>
    </location>
</feature>
<comment type="cofactor">
    <cofactor evidence="1 12">
        <name>Zn(2+)</name>
        <dbReference type="ChEBI" id="CHEBI:29105"/>
    </cofactor>
</comment>
<evidence type="ECO:0000256" key="6">
    <source>
        <dbReference type="ARBA" id="ARBA00022556"/>
    </source>
</evidence>
<dbReference type="EC" id="3.5.1.108" evidence="4 12"/>
<keyword evidence="6 12" id="KW-0441">Lipid A biosynthesis</keyword>
<feature type="binding site" evidence="12">
    <location>
        <position position="245"/>
    </location>
    <ligand>
        <name>Zn(2+)</name>
        <dbReference type="ChEBI" id="CHEBI:29105"/>
    </ligand>
</feature>
<evidence type="ECO:0000256" key="12">
    <source>
        <dbReference type="HAMAP-Rule" id="MF_00388"/>
    </source>
</evidence>
<dbReference type="Proteomes" id="UP000676409">
    <property type="component" value="Chromosome"/>
</dbReference>
<dbReference type="KEGG" id="caul:KCG34_04985"/>
<evidence type="ECO:0000256" key="7">
    <source>
        <dbReference type="ARBA" id="ARBA00022723"/>
    </source>
</evidence>
<dbReference type="PANTHER" id="PTHR33694:SF1">
    <property type="entry name" value="UDP-3-O-ACYL-N-ACETYLGLUCOSAMINE DEACETYLASE 1, MITOCHONDRIAL-RELATED"/>
    <property type="match status" value="1"/>
</dbReference>
<feature type="binding site" evidence="12">
    <location>
        <position position="84"/>
    </location>
    <ligand>
        <name>Zn(2+)</name>
        <dbReference type="ChEBI" id="CHEBI:29105"/>
    </ligand>
</feature>
<comment type="function">
    <text evidence="2 12">Catalyzes the hydrolysis of UDP-3-O-myristoyl-N-acetylglucosamine to form UDP-3-O-myristoylglucosamine and acetate, the committed step in lipid A biosynthesis.</text>
</comment>
<evidence type="ECO:0000256" key="10">
    <source>
        <dbReference type="ARBA" id="ARBA00023098"/>
    </source>
</evidence>
<dbReference type="GO" id="GO:0103117">
    <property type="term" value="F:UDP-3-O-acyl-N-acetylglucosamine deacetylase activity"/>
    <property type="evidence" value="ECO:0007669"/>
    <property type="project" value="UniProtKB-UniRule"/>
</dbReference>
<dbReference type="GO" id="GO:0009245">
    <property type="term" value="P:lipid A biosynthetic process"/>
    <property type="evidence" value="ECO:0007669"/>
    <property type="project" value="UniProtKB-UniRule"/>
</dbReference>
<dbReference type="InterPro" id="IPR020568">
    <property type="entry name" value="Ribosomal_Su5_D2-typ_SF"/>
</dbReference>
<dbReference type="RefSeq" id="WP_211939290.1">
    <property type="nucleotide sequence ID" value="NZ_CP073078.1"/>
</dbReference>
<proteinExistence type="inferred from homology"/>
<dbReference type="EMBL" id="CP073078">
    <property type="protein sequence ID" value="QUD89238.1"/>
    <property type="molecule type" value="Genomic_DNA"/>
</dbReference>
<evidence type="ECO:0000313" key="14">
    <source>
        <dbReference type="Proteomes" id="UP000676409"/>
    </source>
</evidence>
<evidence type="ECO:0000256" key="1">
    <source>
        <dbReference type="ARBA" id="ARBA00001947"/>
    </source>
</evidence>
<evidence type="ECO:0000256" key="8">
    <source>
        <dbReference type="ARBA" id="ARBA00022801"/>
    </source>
</evidence>
<keyword evidence="9 12" id="KW-0862">Zinc</keyword>
<keyword evidence="14" id="KW-1185">Reference proteome</keyword>
<keyword evidence="7 12" id="KW-0479">Metal-binding</keyword>
<keyword evidence="8 12" id="KW-0378">Hydrolase</keyword>
<dbReference type="AlphaFoldDB" id="A0A975IVV3"/>
<dbReference type="NCBIfam" id="TIGR00325">
    <property type="entry name" value="lpxC"/>
    <property type="match status" value="1"/>
</dbReference>
<protein>
    <recommendedName>
        <fullName evidence="4 12">UDP-3-O-acyl-N-acetylglucosamine deacetylase</fullName>
        <shortName evidence="12">UDP-3-O-acyl-GlcNAc deacetylase</shortName>
        <ecNumber evidence="4 12">3.5.1.108</ecNumber>
    </recommendedName>
    <alternativeName>
        <fullName evidence="12">UDP-3-O-[R-3-hydroxymyristoyl]-N-acetylglucosamine deacetylase</fullName>
    </alternativeName>
</protein>
<evidence type="ECO:0000313" key="13">
    <source>
        <dbReference type="EMBL" id="QUD89238.1"/>
    </source>
</evidence>
<dbReference type="HAMAP" id="MF_00388">
    <property type="entry name" value="LpxC"/>
    <property type="match status" value="1"/>
</dbReference>
<dbReference type="PANTHER" id="PTHR33694">
    <property type="entry name" value="UDP-3-O-ACYL-N-ACETYLGLUCOSAMINE DEACETYLASE 1, MITOCHONDRIAL-RELATED"/>
    <property type="match status" value="1"/>
</dbReference>
<reference evidence="13" key="1">
    <citation type="submission" date="2021-04" db="EMBL/GenBank/DDBJ databases">
        <title>The complete genome sequence of Caulobacter sp. S6.</title>
        <authorList>
            <person name="Tang Y."/>
            <person name="Ouyang W."/>
            <person name="Liu Q."/>
            <person name="Huang B."/>
            <person name="Guo Z."/>
            <person name="Lei P."/>
        </authorList>
    </citation>
    <scope>NUCLEOTIDE SEQUENCE</scope>
    <source>
        <strain evidence="13">S6</strain>
    </source>
</reference>
<dbReference type="InterPro" id="IPR004463">
    <property type="entry name" value="UDP-acyl_GlcNac_deAcase"/>
</dbReference>
<evidence type="ECO:0000256" key="2">
    <source>
        <dbReference type="ARBA" id="ARBA00002923"/>
    </source>
</evidence>
<dbReference type="GO" id="GO:0046872">
    <property type="term" value="F:metal ion binding"/>
    <property type="evidence" value="ECO:0007669"/>
    <property type="project" value="UniProtKB-KW"/>
</dbReference>
<dbReference type="SUPFAM" id="SSF54211">
    <property type="entry name" value="Ribosomal protein S5 domain 2-like"/>
    <property type="match status" value="2"/>
</dbReference>
<sequence>MASSAFFQHTLAAAAVFAGPGLHTGQYVRAAVKPAPVNAGLVFVRSDVTDRDNRIPARGEAVSQTRLGTVVANASGVSVSTVEHLMAALAALGVDNAVIELDGPEVPVMDGSAEPFVDMLDRAGLRQQGAPRRYIEILETVEVVDGDRRAALMPADRFEMSFAIDFDTGAIGRQQVEFVMDETTFRDEIADARTFGFVHEVEALKAAGLARGGSMDNVVVIEGDTVLNPEGLRRPDEFVRHKALDALGDLYLVGAPIIGRFEGEKSGHEMNNALVRALLARPKAWRERRYAEVLAEAV</sequence>
<comment type="pathway">
    <text evidence="3 12">Glycolipid biosynthesis; lipid IV(A) biosynthesis; lipid IV(A) from (3R)-3-hydroxytetradecanoyl-[acyl-carrier-protein] and UDP-N-acetyl-alpha-D-glucosamine: step 2/6.</text>
</comment>
<gene>
    <name evidence="12" type="primary">lpxC</name>
    <name evidence="13" type="ORF">KCG34_04985</name>
</gene>
<keyword evidence="10 12" id="KW-0443">Lipid metabolism</keyword>
<organism evidence="13 14">
    <name type="scientific">Phenylobacterium montanum</name>
    <dbReference type="NCBI Taxonomy" id="2823693"/>
    <lineage>
        <taxon>Bacteria</taxon>
        <taxon>Pseudomonadati</taxon>
        <taxon>Pseudomonadota</taxon>
        <taxon>Alphaproteobacteria</taxon>
        <taxon>Caulobacterales</taxon>
        <taxon>Caulobacteraceae</taxon>
        <taxon>Phenylobacterium</taxon>
    </lineage>
</organism>
<dbReference type="Pfam" id="PF03331">
    <property type="entry name" value="LpxC"/>
    <property type="match status" value="1"/>
</dbReference>
<dbReference type="InterPro" id="IPR015870">
    <property type="entry name" value="UDP-acyl_N-AcGlcN_deAcase_N"/>
</dbReference>
<dbReference type="GO" id="GO:0016020">
    <property type="term" value="C:membrane"/>
    <property type="evidence" value="ECO:0007669"/>
    <property type="project" value="GOC"/>
</dbReference>
<accession>A0A975IVV3</accession>
<dbReference type="Gene3D" id="3.30.230.20">
    <property type="entry name" value="lpxc deacetylase, domain 1"/>
    <property type="match status" value="1"/>
</dbReference>
<name>A0A975IVV3_9CAUL</name>
<comment type="catalytic activity">
    <reaction evidence="11 12">
        <text>a UDP-3-O-[(3R)-3-hydroxyacyl]-N-acetyl-alpha-D-glucosamine + H2O = a UDP-3-O-[(3R)-3-hydroxyacyl]-alpha-D-glucosamine + acetate</text>
        <dbReference type="Rhea" id="RHEA:67816"/>
        <dbReference type="ChEBI" id="CHEBI:15377"/>
        <dbReference type="ChEBI" id="CHEBI:30089"/>
        <dbReference type="ChEBI" id="CHEBI:137740"/>
        <dbReference type="ChEBI" id="CHEBI:173225"/>
        <dbReference type="EC" id="3.5.1.108"/>
    </reaction>
</comment>
<dbReference type="Gene3D" id="3.30.1700.10">
    <property type="entry name" value="lpxc deacetylase, domain 2"/>
    <property type="match status" value="1"/>
</dbReference>
<dbReference type="InterPro" id="IPR011334">
    <property type="entry name" value="UDP-acyl_GlcNac_deAcase_C"/>
</dbReference>
<keyword evidence="5 12" id="KW-0444">Lipid biosynthesis</keyword>